<dbReference type="AlphaFoldDB" id="A0A1M6R1V8"/>
<gene>
    <name evidence="1" type="ORF">SAMN02744037_02008</name>
</gene>
<dbReference type="Pfam" id="PF07949">
    <property type="entry name" value="YbbR"/>
    <property type="match status" value="3"/>
</dbReference>
<dbReference type="InterPro" id="IPR053154">
    <property type="entry name" value="c-di-AMP_regulator"/>
</dbReference>
<sequence>MINIFKRNLKIKIITICFAFFMWIYVMAEVDPILIRDFSNIPVKILNMSTLEENNMIIGNNSNLDVKVIIRGRRSLLKDIQKSNLTIYGELKDIKLGENEVDLNLDAPDNITYTIIPDKLTVNIEESMYVKKYIGVDKVNKLKENFKVSNISISPQYTYIEGPKSLVEKVDRLACKLNLENKGENFNTKEQIIPLDKNGKKVDGVNVKDRYAYVNVKVYKTKEVPLKINLKGNLDKDYKLLNYTLNPKNIIISGDPKYIDNIEEVYVEEFDISSLNEDKNVDLKINTPENIYTEIEKANVEFDISKIINKDFIISKNRIVFNNNIHNLDISKNNLPENIKVKVAFLEELKEKITNEDIQLFVNMQENQQIPSKFEIKYNIPYDVESVIITPKYVVIEE</sequence>
<dbReference type="STRING" id="1123349.SAMN02744037_02008"/>
<proteinExistence type="predicted"/>
<protein>
    <submittedName>
        <fullName evidence="1">YbbR domain-containing protein</fullName>
    </submittedName>
</protein>
<dbReference type="Gene3D" id="2.170.120.30">
    <property type="match status" value="2"/>
</dbReference>
<keyword evidence="2" id="KW-1185">Reference proteome</keyword>
<dbReference type="Gene3D" id="2.170.120.40">
    <property type="entry name" value="YbbR-like domain"/>
    <property type="match status" value="2"/>
</dbReference>
<dbReference type="OrthoDB" id="2111604at2"/>
<evidence type="ECO:0000313" key="1">
    <source>
        <dbReference type="EMBL" id="SHK26434.1"/>
    </source>
</evidence>
<name>A0A1M6R1V8_9FIRM</name>
<dbReference type="RefSeq" id="WP_072889586.1">
    <property type="nucleotide sequence ID" value="NZ_FRAE01000051.1"/>
</dbReference>
<dbReference type="EMBL" id="FRAE01000051">
    <property type="protein sequence ID" value="SHK26434.1"/>
    <property type="molecule type" value="Genomic_DNA"/>
</dbReference>
<dbReference type="InterPro" id="IPR012505">
    <property type="entry name" value="YbbR"/>
</dbReference>
<dbReference type="PANTHER" id="PTHR37804">
    <property type="entry name" value="CDAA REGULATORY PROTEIN CDAR"/>
    <property type="match status" value="1"/>
</dbReference>
<evidence type="ECO:0000313" key="2">
    <source>
        <dbReference type="Proteomes" id="UP000242497"/>
    </source>
</evidence>
<accession>A0A1M6R1V8</accession>
<dbReference type="PANTHER" id="PTHR37804:SF1">
    <property type="entry name" value="CDAA REGULATORY PROTEIN CDAR"/>
    <property type="match status" value="1"/>
</dbReference>
<reference evidence="2" key="1">
    <citation type="submission" date="2016-11" db="EMBL/GenBank/DDBJ databases">
        <authorList>
            <person name="Varghese N."/>
            <person name="Submissions S."/>
        </authorList>
    </citation>
    <scope>NUCLEOTIDE SEQUENCE [LARGE SCALE GENOMIC DNA]</scope>
    <source>
        <strain evidence="2">DSM 15518</strain>
    </source>
</reference>
<dbReference type="Proteomes" id="UP000242497">
    <property type="component" value="Unassembled WGS sequence"/>
</dbReference>
<organism evidence="1 2">
    <name type="scientific">Tepidibacter formicigenes DSM 15518</name>
    <dbReference type="NCBI Taxonomy" id="1123349"/>
    <lineage>
        <taxon>Bacteria</taxon>
        <taxon>Bacillati</taxon>
        <taxon>Bacillota</taxon>
        <taxon>Clostridia</taxon>
        <taxon>Peptostreptococcales</taxon>
        <taxon>Peptostreptococcaceae</taxon>
        <taxon>Tepidibacter</taxon>
    </lineage>
</organism>